<dbReference type="Proteomes" id="UP001470023">
    <property type="component" value="Unassembled WGS sequence"/>
</dbReference>
<name>A0ABV1U100_9ACTN</name>
<gene>
    <name evidence="1" type="ORF">ABT272_06525</name>
</gene>
<evidence type="ECO:0000313" key="1">
    <source>
        <dbReference type="EMBL" id="MER6427390.1"/>
    </source>
</evidence>
<organism evidence="1 2">
    <name type="scientific">Streptomyces sp. 900105245</name>
    <dbReference type="NCBI Taxonomy" id="3154379"/>
    <lineage>
        <taxon>Bacteria</taxon>
        <taxon>Bacillati</taxon>
        <taxon>Actinomycetota</taxon>
        <taxon>Actinomycetes</taxon>
        <taxon>Kitasatosporales</taxon>
        <taxon>Streptomycetaceae</taxon>
        <taxon>Streptomyces</taxon>
    </lineage>
</organism>
<comment type="caution">
    <text evidence="1">The sequence shown here is derived from an EMBL/GenBank/DDBJ whole genome shotgun (WGS) entry which is preliminary data.</text>
</comment>
<reference evidence="1 2" key="1">
    <citation type="submission" date="2024-06" db="EMBL/GenBank/DDBJ databases">
        <title>The Natural Products Discovery Center: Release of the First 8490 Sequenced Strains for Exploring Actinobacteria Biosynthetic Diversity.</title>
        <authorList>
            <person name="Kalkreuter E."/>
            <person name="Kautsar S.A."/>
            <person name="Yang D."/>
            <person name="Bader C.D."/>
            <person name="Teijaro C.N."/>
            <person name="Fluegel L."/>
            <person name="Davis C.M."/>
            <person name="Simpson J.R."/>
            <person name="Lauterbach L."/>
            <person name="Steele A.D."/>
            <person name="Gui C."/>
            <person name="Meng S."/>
            <person name="Li G."/>
            <person name="Viehrig K."/>
            <person name="Ye F."/>
            <person name="Su P."/>
            <person name="Kiefer A.F."/>
            <person name="Nichols A."/>
            <person name="Cepeda A.J."/>
            <person name="Yan W."/>
            <person name="Fan B."/>
            <person name="Jiang Y."/>
            <person name="Adhikari A."/>
            <person name="Zheng C.-J."/>
            <person name="Schuster L."/>
            <person name="Cowan T.M."/>
            <person name="Smanski M.J."/>
            <person name="Chevrette M.G."/>
            <person name="De Carvalho L.P.S."/>
            <person name="Shen B."/>
        </authorList>
    </citation>
    <scope>NUCLEOTIDE SEQUENCE [LARGE SCALE GENOMIC DNA]</scope>
    <source>
        <strain evidence="1 2">NPDC001166</strain>
    </source>
</reference>
<keyword evidence="2" id="KW-1185">Reference proteome</keyword>
<accession>A0ABV1U100</accession>
<proteinExistence type="predicted"/>
<dbReference type="EMBL" id="JBEPAZ010000004">
    <property type="protein sequence ID" value="MER6427390.1"/>
    <property type="molecule type" value="Genomic_DNA"/>
</dbReference>
<dbReference type="InterPro" id="IPR011009">
    <property type="entry name" value="Kinase-like_dom_sf"/>
</dbReference>
<evidence type="ECO:0000313" key="2">
    <source>
        <dbReference type="Proteomes" id="UP001470023"/>
    </source>
</evidence>
<dbReference type="SUPFAM" id="SSF56112">
    <property type="entry name" value="Protein kinase-like (PK-like)"/>
    <property type="match status" value="1"/>
</dbReference>
<dbReference type="RefSeq" id="WP_352062976.1">
    <property type="nucleotide sequence ID" value="NZ_JBEPAZ010000004.1"/>
</dbReference>
<sequence length="336" mass="36747">MLQAQSMILDRGAYPDAVTPWERETWRASALAWVEDGLAAHGLRGTGGLRVRLRPWSVLVRVPVEGRSAVWFKASPPAAAFEGPLTAALARWVPEDVLKPLAVDVGRGWTLLPDGGELFRDLLAREPVDPRVWESLLGRYARMQHDLVPHAREIERLGVPSARTRDLSEVFGRLLDGASALAPDERARLDALRPRVAEWSAELAALGIGDTLDHADLHDGQLFCPAPGRFTFFDWGDATVSHPFCSLRIPAERAVDRYGPGVLPRLVDAYLEPWTGSGRTAAELRHAVGTAWRLSALGRAASWGRMFPDPSGVAPGAGQSAQWLLELFNDPPRTGC</sequence>
<protein>
    <submittedName>
        <fullName evidence="1">Aminoglycoside phosphotransferase family protein</fullName>
    </submittedName>
</protein>